<keyword evidence="5" id="KW-1185">Reference proteome</keyword>
<dbReference type="PANTHER" id="PTHR35046">
    <property type="entry name" value="ZINC KNUCKLE (CCHC-TYPE) FAMILY PROTEIN"/>
    <property type="match status" value="1"/>
</dbReference>
<proteinExistence type="predicted"/>
<comment type="caution">
    <text evidence="4">The sequence shown here is derived from an EMBL/GenBank/DDBJ whole genome shotgun (WGS) entry which is preliminary data.</text>
</comment>
<evidence type="ECO:0000313" key="5">
    <source>
        <dbReference type="Proteomes" id="UP001634007"/>
    </source>
</evidence>
<dbReference type="Pfam" id="PF03732">
    <property type="entry name" value="Retrotrans_gag"/>
    <property type="match status" value="1"/>
</dbReference>
<evidence type="ECO:0000259" key="3">
    <source>
        <dbReference type="PROSITE" id="PS50158"/>
    </source>
</evidence>
<dbReference type="SUPFAM" id="SSF57756">
    <property type="entry name" value="Retrovirus zinc finger-like domains"/>
    <property type="match status" value="1"/>
</dbReference>
<dbReference type="InterPro" id="IPR005162">
    <property type="entry name" value="Retrotrans_gag_dom"/>
</dbReference>
<dbReference type="Pfam" id="PF00098">
    <property type="entry name" value="zf-CCHC"/>
    <property type="match status" value="1"/>
</dbReference>
<feature type="region of interest" description="Disordered" evidence="2">
    <location>
        <begin position="1"/>
        <end position="37"/>
    </location>
</feature>
<keyword evidence="1" id="KW-0862">Zinc</keyword>
<feature type="region of interest" description="Disordered" evidence="2">
    <location>
        <begin position="220"/>
        <end position="261"/>
    </location>
</feature>
<feature type="compositionally biased region" description="Polar residues" evidence="2">
    <location>
        <begin position="239"/>
        <end position="259"/>
    </location>
</feature>
<evidence type="ECO:0000313" key="4">
    <source>
        <dbReference type="EMBL" id="KAL3735580.1"/>
    </source>
</evidence>
<dbReference type="InterPro" id="IPR001878">
    <property type="entry name" value="Znf_CCHC"/>
</dbReference>
<reference evidence="4 5" key="1">
    <citation type="submission" date="2024-11" db="EMBL/GenBank/DDBJ databases">
        <title>Chromosome-level genome assembly of Eucalyptus globulus Labill. provides insights into its genome evolution.</title>
        <authorList>
            <person name="Li X."/>
        </authorList>
    </citation>
    <scope>NUCLEOTIDE SEQUENCE [LARGE SCALE GENOMIC DNA]</scope>
    <source>
        <strain evidence="4">CL2024</strain>
        <tissue evidence="4">Fresh tender leaves</tissue>
    </source>
</reference>
<dbReference type="EMBL" id="JBJKBG010000006">
    <property type="protein sequence ID" value="KAL3735580.1"/>
    <property type="molecule type" value="Genomic_DNA"/>
</dbReference>
<dbReference type="PROSITE" id="PS50158">
    <property type="entry name" value="ZF_CCHC"/>
    <property type="match status" value="1"/>
</dbReference>
<dbReference type="CDD" id="cd00303">
    <property type="entry name" value="retropepsin_like"/>
    <property type="match status" value="1"/>
</dbReference>
<protein>
    <recommendedName>
        <fullName evidence="3">CCHC-type domain-containing protein</fullName>
    </recommendedName>
</protein>
<keyword evidence="1" id="KW-0479">Metal-binding</keyword>
<dbReference type="GO" id="GO:0008270">
    <property type="term" value="F:zinc ion binding"/>
    <property type="evidence" value="ECO:0007669"/>
    <property type="project" value="UniProtKB-KW"/>
</dbReference>
<dbReference type="Gene3D" id="2.40.70.10">
    <property type="entry name" value="Acid Proteases"/>
    <property type="match status" value="1"/>
</dbReference>
<dbReference type="Gene3D" id="4.10.60.10">
    <property type="entry name" value="Zinc finger, CCHC-type"/>
    <property type="match status" value="1"/>
</dbReference>
<evidence type="ECO:0000256" key="2">
    <source>
        <dbReference type="SAM" id="MobiDB-lite"/>
    </source>
</evidence>
<dbReference type="InterPro" id="IPR021109">
    <property type="entry name" value="Peptidase_aspartic_dom_sf"/>
</dbReference>
<dbReference type="PANTHER" id="PTHR35046:SF18">
    <property type="entry name" value="RNA-DIRECTED DNA POLYMERASE"/>
    <property type="match status" value="1"/>
</dbReference>
<sequence>MERGANPRQRRQAYVEDSEGEEEFLDRPVRGGHRNRGYRRDPEQYQLKVDLPTFNGNLNIEDFLDWLWEVEKFFDAMEIEEDRQVKLVAYKLKGGASAWWEQAQLTRRRQGKAHIRTWNRMKEMLKVRFLPTDYEQLLFQQFHNCKQLSRSVQAYTEEFLRLSARNNLAESEAQQTARYINGLRLNIQGRVSLHRLFSVEDAQEMARKVEMQLERTSPINRANNYSARGLSGKGRQLDVSESSNQQTNTINQTPGSSTGVRKEPVIANNRNANQNAQNPYAKPPPIKCYKCNELGHRSSDCPWRKMANVVMHDDDIYEDDWIDEEEVEDEEGEHVNCVVRRLLLAPRREDTQRNSLFRARCTVNGKVCDVIIDSGSCENIVSKALVDHLQLKTELHPSPYTIGWIRKGVELKMMQRKRCLERIPKDGVYF</sequence>
<accession>A0ABD3K6R3</accession>
<organism evidence="4 5">
    <name type="scientific">Eucalyptus globulus</name>
    <name type="common">Tasmanian blue gum</name>
    <dbReference type="NCBI Taxonomy" id="34317"/>
    <lineage>
        <taxon>Eukaryota</taxon>
        <taxon>Viridiplantae</taxon>
        <taxon>Streptophyta</taxon>
        <taxon>Embryophyta</taxon>
        <taxon>Tracheophyta</taxon>
        <taxon>Spermatophyta</taxon>
        <taxon>Magnoliopsida</taxon>
        <taxon>eudicotyledons</taxon>
        <taxon>Gunneridae</taxon>
        <taxon>Pentapetalae</taxon>
        <taxon>rosids</taxon>
        <taxon>malvids</taxon>
        <taxon>Myrtales</taxon>
        <taxon>Myrtaceae</taxon>
        <taxon>Myrtoideae</taxon>
        <taxon>Eucalypteae</taxon>
        <taxon>Eucalyptus</taxon>
    </lineage>
</organism>
<keyword evidence="1" id="KW-0863">Zinc-finger</keyword>
<dbReference type="SMART" id="SM00343">
    <property type="entry name" value="ZnF_C2HC"/>
    <property type="match status" value="1"/>
</dbReference>
<dbReference type="Proteomes" id="UP001634007">
    <property type="component" value="Unassembled WGS sequence"/>
</dbReference>
<name>A0ABD3K6R3_EUCGL</name>
<feature type="domain" description="CCHC-type" evidence="3">
    <location>
        <begin position="287"/>
        <end position="302"/>
    </location>
</feature>
<dbReference type="AlphaFoldDB" id="A0ABD3K6R3"/>
<dbReference type="InterPro" id="IPR036875">
    <property type="entry name" value="Znf_CCHC_sf"/>
</dbReference>
<gene>
    <name evidence="4" type="ORF">ACJRO7_024665</name>
</gene>
<evidence type="ECO:0000256" key="1">
    <source>
        <dbReference type="PROSITE-ProRule" id="PRU00047"/>
    </source>
</evidence>